<proteinExistence type="predicted"/>
<name>A0A9N9C6H2_9GLOM</name>
<organism evidence="1 2">
    <name type="scientific">Funneliformis caledonium</name>
    <dbReference type="NCBI Taxonomy" id="1117310"/>
    <lineage>
        <taxon>Eukaryota</taxon>
        <taxon>Fungi</taxon>
        <taxon>Fungi incertae sedis</taxon>
        <taxon>Mucoromycota</taxon>
        <taxon>Glomeromycotina</taxon>
        <taxon>Glomeromycetes</taxon>
        <taxon>Glomerales</taxon>
        <taxon>Glomeraceae</taxon>
        <taxon>Funneliformis</taxon>
    </lineage>
</organism>
<sequence length="50" mass="5821">IQQEIQMKLFILVKKSDQVKSNFKAKQVQFFQKLKFLVGSLDLGELLILP</sequence>
<feature type="non-terminal residue" evidence="1">
    <location>
        <position position="1"/>
    </location>
</feature>
<dbReference type="EMBL" id="CAJVPQ010002238">
    <property type="protein sequence ID" value="CAG8588864.1"/>
    <property type="molecule type" value="Genomic_DNA"/>
</dbReference>
<evidence type="ECO:0000313" key="2">
    <source>
        <dbReference type="Proteomes" id="UP000789570"/>
    </source>
</evidence>
<reference evidence="1" key="1">
    <citation type="submission" date="2021-06" db="EMBL/GenBank/DDBJ databases">
        <authorList>
            <person name="Kallberg Y."/>
            <person name="Tangrot J."/>
            <person name="Rosling A."/>
        </authorList>
    </citation>
    <scope>NUCLEOTIDE SEQUENCE</scope>
    <source>
        <strain evidence="1">UK204</strain>
    </source>
</reference>
<keyword evidence="2" id="KW-1185">Reference proteome</keyword>
<gene>
    <name evidence="1" type="ORF">FCALED_LOCUS7983</name>
</gene>
<evidence type="ECO:0000313" key="1">
    <source>
        <dbReference type="EMBL" id="CAG8588864.1"/>
    </source>
</evidence>
<accession>A0A9N9C6H2</accession>
<dbReference type="Proteomes" id="UP000789570">
    <property type="component" value="Unassembled WGS sequence"/>
</dbReference>
<dbReference type="AlphaFoldDB" id="A0A9N9C6H2"/>
<comment type="caution">
    <text evidence="1">The sequence shown here is derived from an EMBL/GenBank/DDBJ whole genome shotgun (WGS) entry which is preliminary data.</text>
</comment>
<protein>
    <submittedName>
        <fullName evidence="1">12535_t:CDS:1</fullName>
    </submittedName>
</protein>